<evidence type="ECO:0000256" key="3">
    <source>
        <dbReference type="ARBA" id="ARBA00022989"/>
    </source>
</evidence>
<dbReference type="NCBIfam" id="NF037968">
    <property type="entry name" value="SemiSWEET_2"/>
    <property type="match status" value="1"/>
</dbReference>
<sequence>MISNFEIIGLVAAVITTSSFLPQVFKAYKTKDTKSLSLTMYVALFIGTVMWMIYGIYLKSLSIILANAITALSTLYLVILILKHKK</sequence>
<feature type="transmembrane region" description="Helical" evidence="5">
    <location>
        <begin position="63"/>
        <end position="82"/>
    </location>
</feature>
<evidence type="ECO:0000256" key="5">
    <source>
        <dbReference type="SAM" id="Phobius"/>
    </source>
</evidence>
<dbReference type="SMART" id="SM00679">
    <property type="entry name" value="CTNS"/>
    <property type="match status" value="1"/>
</dbReference>
<keyword evidence="4 5" id="KW-0472">Membrane</keyword>
<dbReference type="RefSeq" id="WP_068355739.1">
    <property type="nucleotide sequence ID" value="NZ_CP019337.1"/>
</dbReference>
<reference evidence="7" key="1">
    <citation type="submission" date="2016-02" db="EMBL/GenBank/DDBJ databases">
        <title>Paenibacillus sp. LPB0068, isolated from Crassostrea gigas.</title>
        <authorList>
            <person name="Shin S.-K."/>
            <person name="Yi H."/>
        </authorList>
    </citation>
    <scope>NUCLEOTIDE SEQUENCE [LARGE SCALE GENOMIC DNA]</scope>
    <source>
        <strain evidence="7">KCTC 23969</strain>
    </source>
</reference>
<organism evidence="6 7">
    <name type="scientific">Polaribacter reichenbachii</name>
    <dbReference type="NCBI Taxonomy" id="996801"/>
    <lineage>
        <taxon>Bacteria</taxon>
        <taxon>Pseudomonadati</taxon>
        <taxon>Bacteroidota</taxon>
        <taxon>Flavobacteriia</taxon>
        <taxon>Flavobacteriales</taxon>
        <taxon>Flavobacteriaceae</taxon>
    </lineage>
</organism>
<keyword evidence="7" id="KW-1185">Reference proteome</keyword>
<feature type="transmembrane region" description="Helical" evidence="5">
    <location>
        <begin position="37"/>
        <end position="57"/>
    </location>
</feature>
<dbReference type="OrthoDB" id="122062at2"/>
<protein>
    <recommendedName>
        <fullName evidence="8">Glutathione synthetase</fullName>
    </recommendedName>
</protein>
<proteinExistence type="predicted"/>
<keyword evidence="3 5" id="KW-1133">Transmembrane helix</keyword>
<dbReference type="GO" id="GO:0016020">
    <property type="term" value="C:membrane"/>
    <property type="evidence" value="ECO:0007669"/>
    <property type="project" value="UniProtKB-SubCell"/>
</dbReference>
<dbReference type="AlphaFoldDB" id="A0A1B8U7F1"/>
<feature type="transmembrane region" description="Helical" evidence="5">
    <location>
        <begin position="6"/>
        <end position="25"/>
    </location>
</feature>
<dbReference type="InterPro" id="IPR006603">
    <property type="entry name" value="PQ-loop_rpt"/>
</dbReference>
<gene>
    <name evidence="6" type="ORF">LPB301_00515</name>
</gene>
<name>A0A1B8U7F1_9FLAO</name>
<evidence type="ECO:0000256" key="1">
    <source>
        <dbReference type="ARBA" id="ARBA00004141"/>
    </source>
</evidence>
<comment type="caution">
    <text evidence="6">The sequence shown here is derived from an EMBL/GenBank/DDBJ whole genome shotgun (WGS) entry which is preliminary data.</text>
</comment>
<evidence type="ECO:0008006" key="8">
    <source>
        <dbReference type="Google" id="ProtNLM"/>
    </source>
</evidence>
<dbReference type="Pfam" id="PF04193">
    <property type="entry name" value="PQ-loop"/>
    <property type="match status" value="1"/>
</dbReference>
<dbReference type="GO" id="GO:0051119">
    <property type="term" value="F:sugar transmembrane transporter activity"/>
    <property type="evidence" value="ECO:0007669"/>
    <property type="project" value="InterPro"/>
</dbReference>
<dbReference type="InterPro" id="IPR047662">
    <property type="entry name" value="SemiSWEET"/>
</dbReference>
<comment type="subcellular location">
    <subcellularLocation>
        <location evidence="1">Membrane</location>
        <topology evidence="1">Multi-pass membrane protein</topology>
    </subcellularLocation>
</comment>
<dbReference type="Proteomes" id="UP000092612">
    <property type="component" value="Unassembled WGS sequence"/>
</dbReference>
<evidence type="ECO:0000256" key="2">
    <source>
        <dbReference type="ARBA" id="ARBA00022692"/>
    </source>
</evidence>
<accession>A0A1B8U7F1</accession>
<dbReference type="EMBL" id="LSFL01000001">
    <property type="protein sequence ID" value="OBY67813.1"/>
    <property type="molecule type" value="Genomic_DNA"/>
</dbReference>
<dbReference type="STRING" id="996801.BW723_08985"/>
<evidence type="ECO:0000313" key="7">
    <source>
        <dbReference type="Proteomes" id="UP000092612"/>
    </source>
</evidence>
<evidence type="ECO:0000313" key="6">
    <source>
        <dbReference type="EMBL" id="OBY67813.1"/>
    </source>
</evidence>
<keyword evidence="2 5" id="KW-0812">Transmembrane</keyword>
<evidence type="ECO:0000256" key="4">
    <source>
        <dbReference type="ARBA" id="ARBA00023136"/>
    </source>
</evidence>
<dbReference type="Gene3D" id="1.20.1280.290">
    <property type="match status" value="1"/>
</dbReference>